<organism evidence="1 2">
    <name type="scientific">Streptomyces thermolilacinus SPC6</name>
    <dbReference type="NCBI Taxonomy" id="1306406"/>
    <lineage>
        <taxon>Bacteria</taxon>
        <taxon>Bacillati</taxon>
        <taxon>Actinomycetota</taxon>
        <taxon>Actinomycetes</taxon>
        <taxon>Kitasatosporales</taxon>
        <taxon>Streptomycetaceae</taxon>
        <taxon>Streptomyces</taxon>
    </lineage>
</organism>
<protein>
    <submittedName>
        <fullName evidence="1">Uncharacterized protein</fullName>
    </submittedName>
</protein>
<evidence type="ECO:0000313" key="1">
    <source>
        <dbReference type="EMBL" id="OEJ96769.1"/>
    </source>
</evidence>
<proteinExistence type="predicted"/>
<evidence type="ECO:0000313" key="2">
    <source>
        <dbReference type="Proteomes" id="UP000095329"/>
    </source>
</evidence>
<comment type="caution">
    <text evidence="1">The sequence shown here is derived from an EMBL/GenBank/DDBJ whole genome shotgun (WGS) entry which is preliminary data.</text>
</comment>
<accession>A0A1D3DWT7</accession>
<dbReference type="Proteomes" id="UP000095329">
    <property type="component" value="Unassembled WGS sequence"/>
</dbReference>
<dbReference type="EMBL" id="ASHX02000001">
    <property type="protein sequence ID" value="OEJ96769.1"/>
    <property type="molecule type" value="Genomic_DNA"/>
</dbReference>
<name>A0A1D3DWT7_9ACTN</name>
<dbReference type="AlphaFoldDB" id="A0A1D3DWT7"/>
<keyword evidence="2" id="KW-1185">Reference proteome</keyword>
<sequence>MVCLRLRDTSSCLALVPEGVEGQEVRKVQELCEVREVEHRMMWPAAGRDPDRRRPVLGDVSPS</sequence>
<gene>
    <name evidence="1" type="ORF">J116_022245</name>
</gene>
<reference evidence="1 2" key="1">
    <citation type="journal article" date="2013" name="Genome Announc.">
        <title>Genome Sequence of Streptomyces violaceusniger Strain SPC6, a Halotolerant Streptomycete That Exhibits Rapid Growth and Development.</title>
        <authorList>
            <person name="Chen X."/>
            <person name="Zhang B."/>
            <person name="Zhang W."/>
            <person name="Wu X."/>
            <person name="Zhang M."/>
            <person name="Chen T."/>
            <person name="Liu G."/>
            <person name="Dyson P."/>
        </authorList>
    </citation>
    <scope>NUCLEOTIDE SEQUENCE [LARGE SCALE GENOMIC DNA]</scope>
    <source>
        <strain evidence="1 2">SPC6</strain>
    </source>
</reference>